<name>A0AAU9NXZ7_9ASTR</name>
<reference evidence="2 3" key="1">
    <citation type="submission" date="2022-01" db="EMBL/GenBank/DDBJ databases">
        <authorList>
            <person name="Xiong W."/>
            <person name="Schranz E."/>
        </authorList>
    </citation>
    <scope>NUCLEOTIDE SEQUENCE [LARGE SCALE GENOMIC DNA]</scope>
</reference>
<evidence type="ECO:0000313" key="3">
    <source>
        <dbReference type="Proteomes" id="UP001157418"/>
    </source>
</evidence>
<dbReference type="AlphaFoldDB" id="A0AAU9NXZ7"/>
<proteinExistence type="predicted"/>
<comment type="caution">
    <text evidence="2">The sequence shown here is derived from an EMBL/GenBank/DDBJ whole genome shotgun (WGS) entry which is preliminary data.</text>
</comment>
<keyword evidence="3" id="KW-1185">Reference proteome</keyword>
<evidence type="ECO:0000256" key="1">
    <source>
        <dbReference type="SAM" id="MobiDB-lite"/>
    </source>
</evidence>
<dbReference type="Pfam" id="PF03242">
    <property type="entry name" value="LEA_3a"/>
    <property type="match status" value="1"/>
</dbReference>
<gene>
    <name evidence="2" type="ORF">LVIROSA_LOCUS28666</name>
</gene>
<dbReference type="EMBL" id="CAKMRJ010005412">
    <property type="protein sequence ID" value="CAH1442696.1"/>
    <property type="molecule type" value="Genomic_DNA"/>
</dbReference>
<dbReference type="InterPro" id="IPR004926">
    <property type="entry name" value="LEA_3a"/>
</dbReference>
<accession>A0AAU9NXZ7</accession>
<feature type="region of interest" description="Disordered" evidence="1">
    <location>
        <begin position="43"/>
        <end position="77"/>
    </location>
</feature>
<evidence type="ECO:0000313" key="2">
    <source>
        <dbReference type="EMBL" id="CAH1442696.1"/>
    </source>
</evidence>
<dbReference type="Proteomes" id="UP001157418">
    <property type="component" value="Unassembled WGS sequence"/>
</dbReference>
<sequence>MDVVVVEPVSFRPERYLFTRVARHGFAMVTHGSVSISMKGSGAVMMQKGGNDSKKSSTPWVPDPVTQLTTSQRDKPP</sequence>
<protein>
    <submittedName>
        <fullName evidence="2">Uncharacterized protein</fullName>
    </submittedName>
</protein>
<organism evidence="2 3">
    <name type="scientific">Lactuca virosa</name>
    <dbReference type="NCBI Taxonomy" id="75947"/>
    <lineage>
        <taxon>Eukaryota</taxon>
        <taxon>Viridiplantae</taxon>
        <taxon>Streptophyta</taxon>
        <taxon>Embryophyta</taxon>
        <taxon>Tracheophyta</taxon>
        <taxon>Spermatophyta</taxon>
        <taxon>Magnoliopsida</taxon>
        <taxon>eudicotyledons</taxon>
        <taxon>Gunneridae</taxon>
        <taxon>Pentapetalae</taxon>
        <taxon>asterids</taxon>
        <taxon>campanulids</taxon>
        <taxon>Asterales</taxon>
        <taxon>Asteraceae</taxon>
        <taxon>Cichorioideae</taxon>
        <taxon>Cichorieae</taxon>
        <taxon>Lactucinae</taxon>
        <taxon>Lactuca</taxon>
    </lineage>
</organism>